<sequence length="195" mass="22083">MSRDYVSNKNDYFLFTKGSGDFVMVLGVYVDDILLASSDVTKMKALKSFIDEQFKIKDLGDVHYFLGLEVHHTSQGYLHTHPDISFSVQHLSQFLQDPRVPHMLSAIHLLRFLLNDPRQGILLRASSDLFLLSYADSAWVLGGSGELRDGFESFVLILRLLELVSGAVLREREGSHVFMKNGFGLLGISHREHEE</sequence>
<name>A0A1S3XK88_TOBAC</name>
<dbReference type="AlphaFoldDB" id="A0A1S3XK88"/>
<dbReference type="PANTHER" id="PTHR11439:SF470">
    <property type="entry name" value="CYSTEINE-RICH RLK (RECEPTOR-LIKE PROTEIN KINASE) 8"/>
    <property type="match status" value="1"/>
</dbReference>
<organism evidence="2">
    <name type="scientific">Nicotiana tabacum</name>
    <name type="common">Common tobacco</name>
    <dbReference type="NCBI Taxonomy" id="4097"/>
    <lineage>
        <taxon>Eukaryota</taxon>
        <taxon>Viridiplantae</taxon>
        <taxon>Streptophyta</taxon>
        <taxon>Embryophyta</taxon>
        <taxon>Tracheophyta</taxon>
        <taxon>Spermatophyta</taxon>
        <taxon>Magnoliopsida</taxon>
        <taxon>eudicotyledons</taxon>
        <taxon>Gunneridae</taxon>
        <taxon>Pentapetalae</taxon>
        <taxon>asterids</taxon>
        <taxon>lamiids</taxon>
        <taxon>Solanales</taxon>
        <taxon>Solanaceae</taxon>
        <taxon>Nicotianoideae</taxon>
        <taxon>Nicotianeae</taxon>
        <taxon>Nicotiana</taxon>
    </lineage>
</organism>
<proteinExistence type="predicted"/>
<protein>
    <recommendedName>
        <fullName evidence="1">Reverse transcriptase Ty1/copia-type domain-containing protein</fullName>
    </recommendedName>
</protein>
<dbReference type="KEGG" id="nta:107766163"/>
<dbReference type="PANTHER" id="PTHR11439">
    <property type="entry name" value="GAG-POL-RELATED RETROTRANSPOSON"/>
    <property type="match status" value="1"/>
</dbReference>
<evidence type="ECO:0000259" key="1">
    <source>
        <dbReference type="Pfam" id="PF07727"/>
    </source>
</evidence>
<reference evidence="2" key="1">
    <citation type="submission" date="2025-08" db="UniProtKB">
        <authorList>
            <consortium name="RefSeq"/>
        </authorList>
    </citation>
    <scope>IDENTIFICATION</scope>
</reference>
<dbReference type="RefSeq" id="XP_016440395.1">
    <property type="nucleotide sequence ID" value="XM_016584909.1"/>
</dbReference>
<dbReference type="Pfam" id="PF07727">
    <property type="entry name" value="RVT_2"/>
    <property type="match status" value="1"/>
</dbReference>
<dbReference type="PaxDb" id="4097-A0A1S3XK88"/>
<feature type="domain" description="Reverse transcriptase Ty1/copia-type" evidence="1">
    <location>
        <begin position="10"/>
        <end position="77"/>
    </location>
</feature>
<gene>
    <name evidence="2" type="primary">LOC107766163</name>
</gene>
<dbReference type="InterPro" id="IPR013103">
    <property type="entry name" value="RVT_2"/>
</dbReference>
<dbReference type="OrthoDB" id="1250294at2759"/>
<accession>A0A1S3XK88</accession>
<evidence type="ECO:0000313" key="2">
    <source>
        <dbReference type="RefSeq" id="XP_016440395.1"/>
    </source>
</evidence>